<reference evidence="3 4" key="1">
    <citation type="submission" date="2019-02" db="EMBL/GenBank/DDBJ databases">
        <title>Deep-cultivation of Planctomycetes and their phenomic and genomic characterization uncovers novel biology.</title>
        <authorList>
            <person name="Wiegand S."/>
            <person name="Jogler M."/>
            <person name="Boedeker C."/>
            <person name="Pinto D."/>
            <person name="Vollmers J."/>
            <person name="Rivas-Marin E."/>
            <person name="Kohn T."/>
            <person name="Peeters S.H."/>
            <person name="Heuer A."/>
            <person name="Rast P."/>
            <person name="Oberbeckmann S."/>
            <person name="Bunk B."/>
            <person name="Jeske O."/>
            <person name="Meyerdierks A."/>
            <person name="Storesund J.E."/>
            <person name="Kallscheuer N."/>
            <person name="Luecker S."/>
            <person name="Lage O.M."/>
            <person name="Pohl T."/>
            <person name="Merkel B.J."/>
            <person name="Hornburger P."/>
            <person name="Mueller R.-W."/>
            <person name="Bruemmer F."/>
            <person name="Labrenz M."/>
            <person name="Spormann A.M."/>
            <person name="Op Den Camp H."/>
            <person name="Overmann J."/>
            <person name="Amann R."/>
            <person name="Jetten M.S.M."/>
            <person name="Mascher T."/>
            <person name="Medema M.H."/>
            <person name="Devos D.P."/>
            <person name="Kaster A.-K."/>
            <person name="Ovreas L."/>
            <person name="Rohde M."/>
            <person name="Galperin M.Y."/>
            <person name="Jogler C."/>
        </authorList>
    </citation>
    <scope>NUCLEOTIDE SEQUENCE [LARGE SCALE GENOMIC DNA]</scope>
    <source>
        <strain evidence="3 4">Pla100</strain>
    </source>
</reference>
<name>A0A5C5ZKY7_9BACT</name>
<keyword evidence="2" id="KW-1133">Transmembrane helix</keyword>
<organism evidence="3 4">
    <name type="scientific">Neorhodopirellula pilleata</name>
    <dbReference type="NCBI Taxonomy" id="2714738"/>
    <lineage>
        <taxon>Bacteria</taxon>
        <taxon>Pseudomonadati</taxon>
        <taxon>Planctomycetota</taxon>
        <taxon>Planctomycetia</taxon>
        <taxon>Pirellulales</taxon>
        <taxon>Pirellulaceae</taxon>
        <taxon>Neorhodopirellula</taxon>
    </lineage>
</organism>
<gene>
    <name evidence="3" type="ORF">Pla100_58870</name>
</gene>
<dbReference type="AlphaFoldDB" id="A0A5C5ZKY7"/>
<keyword evidence="2" id="KW-0812">Transmembrane</keyword>
<dbReference type="RefSeq" id="WP_146582356.1">
    <property type="nucleotide sequence ID" value="NZ_SJPM01000025.1"/>
</dbReference>
<keyword evidence="2" id="KW-0472">Membrane</keyword>
<keyword evidence="4" id="KW-1185">Reference proteome</keyword>
<evidence type="ECO:0000256" key="1">
    <source>
        <dbReference type="SAM" id="Coils"/>
    </source>
</evidence>
<evidence type="ECO:0000256" key="2">
    <source>
        <dbReference type="SAM" id="Phobius"/>
    </source>
</evidence>
<evidence type="ECO:0000313" key="4">
    <source>
        <dbReference type="Proteomes" id="UP000316213"/>
    </source>
</evidence>
<dbReference type="OrthoDB" id="223723at2"/>
<keyword evidence="1" id="KW-0175">Coiled coil</keyword>
<dbReference type="Proteomes" id="UP000316213">
    <property type="component" value="Unassembled WGS sequence"/>
</dbReference>
<comment type="caution">
    <text evidence="3">The sequence shown here is derived from an EMBL/GenBank/DDBJ whole genome shotgun (WGS) entry which is preliminary data.</text>
</comment>
<feature type="coiled-coil region" evidence="1">
    <location>
        <begin position="429"/>
        <end position="479"/>
    </location>
</feature>
<proteinExistence type="predicted"/>
<protein>
    <submittedName>
        <fullName evidence="3">Uncharacterized protein</fullName>
    </submittedName>
</protein>
<feature type="coiled-coil region" evidence="1">
    <location>
        <begin position="550"/>
        <end position="577"/>
    </location>
</feature>
<accession>A0A5C5ZKY7</accession>
<dbReference type="EMBL" id="SJPM01000025">
    <property type="protein sequence ID" value="TWT87848.1"/>
    <property type="molecule type" value="Genomic_DNA"/>
</dbReference>
<evidence type="ECO:0000313" key="3">
    <source>
        <dbReference type="EMBL" id="TWT87848.1"/>
    </source>
</evidence>
<sequence length="967" mass="109039">MATSYHHVRELIRTMQSYLQSPDAADSQFVRDESVEYNDLCHDVNIRLAEVASLIDRGFRDDAIEVSNANGDLLELFALIDFPERDQWLVFINQFGLQFPPPLDYESGTKLNSAHARLTELTPILRQHRLLNLSRAPLSQRIAVLQLLHTKDPQNPIWSADATALQKARVEQLKEQIESAIAAEDKLTLDAIDKELHHGKWWVDVPKPLKTKVQHAKLRFRNESRRAALQDEIHRLQNAYAGFEVDEAIVIADRVRAASAELNIAAADPLMQEAQPALIWIDEQLAERADEQRAAGLIRSLESALDRHADRDTLARCLAAAESLGERLPVRLVQRARERIDSFEMIARRRTAMAIAAGVLVLAAAAGGIGWVVTQKRETARIADLEATLTELIEAEKFEAAEGFLNSIDDSTRNRAVFLAGQQTIRQALDAERERKRAFTEVLDQLKAEPSDRPNYALISRLRKLAQTDEEQNEVALQEAIAEDLRLKEKEISSETNSKAMKELQSSIDAFFQSDSEVNTKRNELLSLQTEVAKIVSRFQASDPNTAASAAQLGKLLDAERKRLDQLIDRKQSLERITQAIGNLDAYNAAIEAFVEDHPDDPMTVGLDVNQTRSQTLANQAWIDVLSATAYRKPAYADSTDSSAWLKLFANAKDLAPDHPWVEQPEQFMRYYEAIANRSSAITDLKELIATPLLQRPMYLYPEAGTQAKYYSPLPPDHKGETPHIVEYYADPLLLTQSKNFGLRYDTMVLPNVIIAGHTQWAQQATQWIQSFDEPSGQLNFTPTGYRLINSLRQVDPQTIDPIFRGLLLRSLLETLTPASEPLRIAFGGLIDEFDASDVDWTSNWLSPENSDPLVDQSRRAASSVFPTTDDWANREKAMRESFQEFRKPRSPAPQWVGWVVRDNDRWTVMPPETDEVISGATSSNARFVVIRSDEGKFQIEPIEMDSDTEEITNPRARVVGAAVYRR</sequence>
<feature type="transmembrane region" description="Helical" evidence="2">
    <location>
        <begin position="352"/>
        <end position="373"/>
    </location>
</feature>